<dbReference type="Proteomes" id="UP000035199">
    <property type="component" value="Chromosome"/>
</dbReference>
<dbReference type="Pfam" id="PF07171">
    <property type="entry name" value="MlrC_C"/>
    <property type="match status" value="1"/>
</dbReference>
<dbReference type="OrthoDB" id="9815420at2"/>
<dbReference type="InterPro" id="IPR009197">
    <property type="entry name" value="MlrC"/>
</dbReference>
<reference evidence="4" key="2">
    <citation type="submission" date="2015-05" db="EMBL/GenBank/DDBJ databases">
        <title>Complete genome sequence of Corynebacterium mustelae DSM 45274, isolated from various tissues of a male ferret with lethal sepsis.</title>
        <authorList>
            <person name="Ruckert C."/>
            <person name="Albersmeier A."/>
            <person name="Winkler A."/>
            <person name="Tauch A."/>
        </authorList>
    </citation>
    <scope>NUCLEOTIDE SEQUENCE [LARGE SCALE GENOMIC DNA]</scope>
    <source>
        <strain evidence="4">DSM 45274</strain>
    </source>
</reference>
<dbReference type="KEGG" id="cmv:CMUST_04110"/>
<organism evidence="3 4">
    <name type="scientific">Corynebacterium mustelae</name>
    <dbReference type="NCBI Taxonomy" id="571915"/>
    <lineage>
        <taxon>Bacteria</taxon>
        <taxon>Bacillati</taxon>
        <taxon>Actinomycetota</taxon>
        <taxon>Actinomycetes</taxon>
        <taxon>Mycobacteriales</taxon>
        <taxon>Corynebacteriaceae</taxon>
        <taxon>Corynebacterium</taxon>
    </lineage>
</organism>
<evidence type="ECO:0000313" key="4">
    <source>
        <dbReference type="Proteomes" id="UP000035199"/>
    </source>
</evidence>
<dbReference type="PATRIC" id="fig|571915.4.peg.876"/>
<name>A0A0G3GXC6_9CORY</name>
<dbReference type="InterPro" id="IPR010799">
    <property type="entry name" value="MlrC_C"/>
</dbReference>
<dbReference type="Pfam" id="PF07364">
    <property type="entry name" value="DUF1485"/>
    <property type="match status" value="1"/>
</dbReference>
<gene>
    <name evidence="3" type="ORF">CMUST_04110</name>
</gene>
<feature type="domain" description="Microcystin LR degradation protein MlrC N-terminal" evidence="2">
    <location>
        <begin position="7"/>
        <end position="293"/>
    </location>
</feature>
<keyword evidence="4" id="KW-1185">Reference proteome</keyword>
<reference evidence="3 4" key="1">
    <citation type="journal article" date="2015" name="Genome Announc.">
        <title>Complete Genome Sequence of the Type Strain Corynebacterium mustelae DSM 45274, Isolated from Various Tissues of a Male Ferret with Lethal Sepsis.</title>
        <authorList>
            <person name="Ruckert C."/>
            <person name="Eimer J."/>
            <person name="Winkler A."/>
            <person name="Tauch A."/>
        </authorList>
    </citation>
    <scope>NUCLEOTIDE SEQUENCE [LARGE SCALE GENOMIC DNA]</scope>
    <source>
        <strain evidence="3 4">DSM 45274</strain>
    </source>
</reference>
<evidence type="ECO:0000259" key="2">
    <source>
        <dbReference type="Pfam" id="PF07364"/>
    </source>
</evidence>
<evidence type="ECO:0000313" key="3">
    <source>
        <dbReference type="EMBL" id="AKK05165.1"/>
    </source>
</evidence>
<accession>A0A0G3GXC6</accession>
<proteinExistence type="predicted"/>
<dbReference type="PIRSF" id="PIRSF012702">
    <property type="entry name" value="UCP012702"/>
    <property type="match status" value="1"/>
</dbReference>
<evidence type="ECO:0008006" key="5">
    <source>
        <dbReference type="Google" id="ProtNLM"/>
    </source>
</evidence>
<feature type="domain" description="Microcystin LR degradation protein MlrC C-terminal" evidence="1">
    <location>
        <begin position="304"/>
        <end position="469"/>
    </location>
</feature>
<dbReference type="RefSeq" id="WP_047261428.1">
    <property type="nucleotide sequence ID" value="NZ_CP011542.1"/>
</dbReference>
<dbReference type="STRING" id="571915.CMUST_04110"/>
<dbReference type="AlphaFoldDB" id="A0A0G3GXC6"/>
<dbReference type="InterPro" id="IPR015995">
    <property type="entry name" value="MlrC_N"/>
</dbReference>
<protein>
    <recommendedName>
        <fullName evidence="5">Microcystin degradation protein MlrC</fullName>
    </recommendedName>
</protein>
<sequence length="494" mass="53622">MTTSRPRIAICGLHTECSTFTPHIATASDFTVLRGEELLQRYPWITHTDRDWSQAVEWIPILHARAVPGGPVEAKDYYSWRDEICEKLAEANTTKALDGIYFDIHGAMNVIGLDDAEGDLITAIRNTVGSDIFVGCTMDLHGNVSTTLFHGCDQLTCFRLAPHEDTWETRERGARNLCHALLFDAAKPHKALVHVPILLPGEMTSTRLEPAKSLYGSIPEIETLDGITDAAIWIGYAWADEPRSTAAIVVYGDNAPLVEENALELAQQLWSVRHEFEFVAPAAQFADCLDKALSASPDQHPFIISDSGDNPGAGGADDCTFTLDALMHSEAVNHPSVLASIVDPAAVHAASNAGVGASISIPVGGHIDTTPPGTVTVSGIVGALADDPTGGICARIDVGTLQVIITSRRTQYATLDMYRRLGIEPEEKEIICVKIGYLEPELHAIAKGWMLALTPGGVDQDLIRLGHHRITRPMFPFDPDMDEPEWVVVTNKDA</sequence>
<dbReference type="EMBL" id="CP011542">
    <property type="protein sequence ID" value="AKK05165.1"/>
    <property type="molecule type" value="Genomic_DNA"/>
</dbReference>
<evidence type="ECO:0000259" key="1">
    <source>
        <dbReference type="Pfam" id="PF07171"/>
    </source>
</evidence>